<gene>
    <name evidence="3" type="ORF">GCM10010411_61230</name>
</gene>
<evidence type="ECO:0000313" key="3">
    <source>
        <dbReference type="EMBL" id="GAA2617683.1"/>
    </source>
</evidence>
<keyword evidence="2" id="KW-0812">Transmembrane</keyword>
<keyword evidence="2" id="KW-0472">Membrane</keyword>
<reference evidence="3 4" key="1">
    <citation type="journal article" date="2019" name="Int. J. Syst. Evol. Microbiol.">
        <title>The Global Catalogue of Microorganisms (GCM) 10K type strain sequencing project: providing services to taxonomists for standard genome sequencing and annotation.</title>
        <authorList>
            <consortium name="The Broad Institute Genomics Platform"/>
            <consortium name="The Broad Institute Genome Sequencing Center for Infectious Disease"/>
            <person name="Wu L."/>
            <person name="Ma J."/>
        </authorList>
    </citation>
    <scope>NUCLEOTIDE SEQUENCE [LARGE SCALE GENOMIC DNA]</scope>
    <source>
        <strain evidence="3 4">JCM 6833</strain>
    </source>
</reference>
<evidence type="ECO:0000256" key="1">
    <source>
        <dbReference type="SAM" id="MobiDB-lite"/>
    </source>
</evidence>
<organism evidence="3 4">
    <name type="scientific">Actinomadura fulvescens</name>
    <dbReference type="NCBI Taxonomy" id="46160"/>
    <lineage>
        <taxon>Bacteria</taxon>
        <taxon>Bacillati</taxon>
        <taxon>Actinomycetota</taxon>
        <taxon>Actinomycetes</taxon>
        <taxon>Streptosporangiales</taxon>
        <taxon>Thermomonosporaceae</taxon>
        <taxon>Actinomadura</taxon>
    </lineage>
</organism>
<dbReference type="EMBL" id="BAAATD010000009">
    <property type="protein sequence ID" value="GAA2617683.1"/>
    <property type="molecule type" value="Genomic_DNA"/>
</dbReference>
<name>A0ABN3Q8X9_9ACTN</name>
<evidence type="ECO:0000313" key="4">
    <source>
        <dbReference type="Proteomes" id="UP001501509"/>
    </source>
</evidence>
<proteinExistence type="predicted"/>
<comment type="caution">
    <text evidence="3">The sequence shown here is derived from an EMBL/GenBank/DDBJ whole genome shotgun (WGS) entry which is preliminary data.</text>
</comment>
<protein>
    <submittedName>
        <fullName evidence="3">Uncharacterized protein</fullName>
    </submittedName>
</protein>
<feature type="region of interest" description="Disordered" evidence="1">
    <location>
        <begin position="132"/>
        <end position="159"/>
    </location>
</feature>
<keyword evidence="2" id="KW-1133">Transmembrane helix</keyword>
<evidence type="ECO:0000256" key="2">
    <source>
        <dbReference type="SAM" id="Phobius"/>
    </source>
</evidence>
<keyword evidence="4" id="KW-1185">Reference proteome</keyword>
<feature type="transmembrane region" description="Helical" evidence="2">
    <location>
        <begin position="108"/>
        <end position="126"/>
    </location>
</feature>
<feature type="compositionally biased region" description="Basic and acidic residues" evidence="1">
    <location>
        <begin position="138"/>
        <end position="159"/>
    </location>
</feature>
<sequence length="159" mass="17500">MSLMMSIRRKPRDEVLSRYGRVREACRHGAESWRQNASVAADRIAPAAQRTRDVAADRIMDARSWSAPRIDSAARYVEGGLAPRVSSFLTDMAGRVEPPKPSHRGRNITLMMLAAMAAVGVAGAIMTKRSSMQSLMDDTTKSEHETPVRSEANSHVHTP</sequence>
<accession>A0ABN3Q8X9</accession>
<dbReference type="Proteomes" id="UP001501509">
    <property type="component" value="Unassembled WGS sequence"/>
</dbReference>